<dbReference type="Proteomes" id="UP001221898">
    <property type="component" value="Unassembled WGS sequence"/>
</dbReference>
<organism evidence="2 3">
    <name type="scientific">Aldrovandia affinis</name>
    <dbReference type="NCBI Taxonomy" id="143900"/>
    <lineage>
        <taxon>Eukaryota</taxon>
        <taxon>Metazoa</taxon>
        <taxon>Chordata</taxon>
        <taxon>Craniata</taxon>
        <taxon>Vertebrata</taxon>
        <taxon>Euteleostomi</taxon>
        <taxon>Actinopterygii</taxon>
        <taxon>Neopterygii</taxon>
        <taxon>Teleostei</taxon>
        <taxon>Notacanthiformes</taxon>
        <taxon>Halosauridae</taxon>
        <taxon>Aldrovandia</taxon>
    </lineage>
</organism>
<sequence>MTRSEFWRTQATGGAAPGVHIAGLCSKTGRVCSQDPGRAVWRCARPGSAGFSKEPGAAGGPTRPPGRPQDGSLVSGLRAAQEGGEEGGREQMGRLLVVGEKRAGISLAA</sequence>
<gene>
    <name evidence="2" type="ORF">AAFF_G00063990</name>
</gene>
<evidence type="ECO:0000313" key="3">
    <source>
        <dbReference type="Proteomes" id="UP001221898"/>
    </source>
</evidence>
<feature type="region of interest" description="Disordered" evidence="1">
    <location>
        <begin position="46"/>
        <end position="94"/>
    </location>
</feature>
<accession>A0AAD7WXZ9</accession>
<reference evidence="2" key="1">
    <citation type="journal article" date="2023" name="Science">
        <title>Genome structures resolve the early diversification of teleost fishes.</title>
        <authorList>
            <person name="Parey E."/>
            <person name="Louis A."/>
            <person name="Montfort J."/>
            <person name="Bouchez O."/>
            <person name="Roques C."/>
            <person name="Iampietro C."/>
            <person name="Lluch J."/>
            <person name="Castinel A."/>
            <person name="Donnadieu C."/>
            <person name="Desvignes T."/>
            <person name="Floi Bucao C."/>
            <person name="Jouanno E."/>
            <person name="Wen M."/>
            <person name="Mejri S."/>
            <person name="Dirks R."/>
            <person name="Jansen H."/>
            <person name="Henkel C."/>
            <person name="Chen W.J."/>
            <person name="Zahm M."/>
            <person name="Cabau C."/>
            <person name="Klopp C."/>
            <person name="Thompson A.W."/>
            <person name="Robinson-Rechavi M."/>
            <person name="Braasch I."/>
            <person name="Lecointre G."/>
            <person name="Bobe J."/>
            <person name="Postlethwait J.H."/>
            <person name="Berthelot C."/>
            <person name="Roest Crollius H."/>
            <person name="Guiguen Y."/>
        </authorList>
    </citation>
    <scope>NUCLEOTIDE SEQUENCE</scope>
    <source>
        <strain evidence="2">NC1722</strain>
    </source>
</reference>
<dbReference type="EMBL" id="JAINUG010000014">
    <property type="protein sequence ID" value="KAJ8413801.1"/>
    <property type="molecule type" value="Genomic_DNA"/>
</dbReference>
<comment type="caution">
    <text evidence="2">The sequence shown here is derived from an EMBL/GenBank/DDBJ whole genome shotgun (WGS) entry which is preliminary data.</text>
</comment>
<evidence type="ECO:0000256" key="1">
    <source>
        <dbReference type="SAM" id="MobiDB-lite"/>
    </source>
</evidence>
<keyword evidence="3" id="KW-1185">Reference proteome</keyword>
<protein>
    <submittedName>
        <fullName evidence="2">Uncharacterized protein</fullName>
    </submittedName>
</protein>
<evidence type="ECO:0000313" key="2">
    <source>
        <dbReference type="EMBL" id="KAJ8413801.1"/>
    </source>
</evidence>
<proteinExistence type="predicted"/>
<dbReference type="AlphaFoldDB" id="A0AAD7WXZ9"/>
<name>A0AAD7WXZ9_9TELE</name>